<proteinExistence type="predicted"/>
<dbReference type="PANTHER" id="PTHR47691">
    <property type="entry name" value="REGULATOR-RELATED"/>
    <property type="match status" value="1"/>
</dbReference>
<evidence type="ECO:0000313" key="3">
    <source>
        <dbReference type="Proteomes" id="UP001218218"/>
    </source>
</evidence>
<gene>
    <name evidence="2" type="ORF">DFH08DRAFT_720519</name>
</gene>
<organism evidence="2 3">
    <name type="scientific">Mycena albidolilacea</name>
    <dbReference type="NCBI Taxonomy" id="1033008"/>
    <lineage>
        <taxon>Eukaryota</taxon>
        <taxon>Fungi</taxon>
        <taxon>Dikarya</taxon>
        <taxon>Basidiomycota</taxon>
        <taxon>Agaricomycotina</taxon>
        <taxon>Agaricomycetes</taxon>
        <taxon>Agaricomycetidae</taxon>
        <taxon>Agaricales</taxon>
        <taxon>Marasmiineae</taxon>
        <taxon>Mycenaceae</taxon>
        <taxon>Mycena</taxon>
    </lineage>
</organism>
<evidence type="ECO:0000259" key="1">
    <source>
        <dbReference type="Pfam" id="PF20703"/>
    </source>
</evidence>
<dbReference type="Gene3D" id="3.40.50.300">
    <property type="entry name" value="P-loop containing nucleotide triphosphate hydrolases"/>
    <property type="match status" value="1"/>
</dbReference>
<dbReference type="Pfam" id="PF20703">
    <property type="entry name" value="nSTAND1"/>
    <property type="match status" value="1"/>
</dbReference>
<dbReference type="InterPro" id="IPR049052">
    <property type="entry name" value="nSTAND1"/>
</dbReference>
<comment type="caution">
    <text evidence="2">The sequence shown here is derived from an EMBL/GenBank/DDBJ whole genome shotgun (WGS) entry which is preliminary data.</text>
</comment>
<evidence type="ECO:0000313" key="2">
    <source>
        <dbReference type="EMBL" id="KAJ7306883.1"/>
    </source>
</evidence>
<dbReference type="PRINTS" id="PR00364">
    <property type="entry name" value="DISEASERSIST"/>
</dbReference>
<name>A0AAD6Z529_9AGAR</name>
<reference evidence="2" key="1">
    <citation type="submission" date="2023-03" db="EMBL/GenBank/DDBJ databases">
        <title>Massive genome expansion in bonnet fungi (Mycena s.s.) driven by repeated elements and novel gene families across ecological guilds.</title>
        <authorList>
            <consortium name="Lawrence Berkeley National Laboratory"/>
            <person name="Harder C.B."/>
            <person name="Miyauchi S."/>
            <person name="Viragh M."/>
            <person name="Kuo A."/>
            <person name="Thoen E."/>
            <person name="Andreopoulos B."/>
            <person name="Lu D."/>
            <person name="Skrede I."/>
            <person name="Drula E."/>
            <person name="Henrissat B."/>
            <person name="Morin E."/>
            <person name="Kohler A."/>
            <person name="Barry K."/>
            <person name="LaButti K."/>
            <person name="Morin E."/>
            <person name="Salamov A."/>
            <person name="Lipzen A."/>
            <person name="Mereny Z."/>
            <person name="Hegedus B."/>
            <person name="Baldrian P."/>
            <person name="Stursova M."/>
            <person name="Weitz H."/>
            <person name="Taylor A."/>
            <person name="Grigoriev I.V."/>
            <person name="Nagy L.G."/>
            <person name="Martin F."/>
            <person name="Kauserud H."/>
        </authorList>
    </citation>
    <scope>NUCLEOTIDE SEQUENCE</scope>
    <source>
        <strain evidence="2">CBHHK002</strain>
    </source>
</reference>
<accession>A0AAD6Z529</accession>
<sequence>PPVPKIFHGRESELEEVVGLLKQDSPRISILGPGGVGKTSLALAALHHDEVVIKYSQRYFVSCNSCLTCADLIAAISSHVGFTQVKSSRGIHRHFVCSEASFLVLDNLETTWEPKRSRSEVEQFLSLLADVPQLALLITMRGTEKPAHVKWTRPFPHPLKPLSDFAAFQMFVDIADDHHDRDSVQELLNLTSNLPLAVSLIANVVAYEGCDRTLSRWIKERTHILSDGYDQKSNLDISIMLSYSSSRMTSGAQELLSLLSLLPDGLSDAE</sequence>
<dbReference type="GO" id="GO:0016787">
    <property type="term" value="F:hydrolase activity"/>
    <property type="evidence" value="ECO:0007669"/>
    <property type="project" value="UniProtKB-KW"/>
</dbReference>
<keyword evidence="2" id="KW-0378">Hydrolase</keyword>
<dbReference type="Proteomes" id="UP001218218">
    <property type="component" value="Unassembled WGS sequence"/>
</dbReference>
<dbReference type="SUPFAM" id="SSF52540">
    <property type="entry name" value="P-loop containing nucleoside triphosphate hydrolases"/>
    <property type="match status" value="1"/>
</dbReference>
<feature type="non-terminal residue" evidence="2">
    <location>
        <position position="270"/>
    </location>
</feature>
<keyword evidence="3" id="KW-1185">Reference proteome</keyword>
<dbReference type="PANTHER" id="PTHR47691:SF3">
    <property type="entry name" value="HTH-TYPE TRANSCRIPTIONAL REGULATOR RV0890C-RELATED"/>
    <property type="match status" value="1"/>
</dbReference>
<dbReference type="AlphaFoldDB" id="A0AAD6Z529"/>
<dbReference type="EMBL" id="JARIHO010000090">
    <property type="protein sequence ID" value="KAJ7306883.1"/>
    <property type="molecule type" value="Genomic_DNA"/>
</dbReference>
<dbReference type="InterPro" id="IPR027417">
    <property type="entry name" value="P-loop_NTPase"/>
</dbReference>
<feature type="domain" description="Novel STAND NTPase 1" evidence="1">
    <location>
        <begin position="5"/>
        <end position="141"/>
    </location>
</feature>
<protein>
    <submittedName>
        <fullName evidence="2">P-loop containing nucleoside triphosphate hydrolase protein</fullName>
    </submittedName>
</protein>